<evidence type="ECO:0000313" key="4">
    <source>
        <dbReference type="Proteomes" id="UP000242032"/>
    </source>
</evidence>
<name>A0A2D1GRF0_9CAUD</name>
<dbReference type="InterPro" id="IPR036525">
    <property type="entry name" value="Tubulin/FtsZ_GTPase_sf"/>
</dbReference>
<evidence type="ECO:0000256" key="1">
    <source>
        <dbReference type="SAM" id="MobiDB-lite"/>
    </source>
</evidence>
<dbReference type="Pfam" id="PF22334">
    <property type="entry name" value="TubZ_C_2"/>
    <property type="match status" value="1"/>
</dbReference>
<feature type="compositionally biased region" description="Polar residues" evidence="1">
    <location>
        <begin position="317"/>
        <end position="326"/>
    </location>
</feature>
<feature type="domain" description="Phage tubulin-like protein C-terminal" evidence="2">
    <location>
        <begin position="199"/>
        <end position="284"/>
    </location>
</feature>
<dbReference type="EMBL" id="MF805716">
    <property type="protein sequence ID" value="ATN94901.1"/>
    <property type="molecule type" value="Genomic_DNA"/>
</dbReference>
<gene>
    <name evidence="3" type="ORF">SL2_324</name>
</gene>
<dbReference type="SUPFAM" id="SSF52490">
    <property type="entry name" value="Tubulin nucleotide-binding domain-like"/>
    <property type="match status" value="1"/>
</dbReference>
<accession>A0A2D1GRF0</accession>
<sequence length="326" mass="36266">MSKVKTRIYFCGGAGFRIGELFHGYHEDVCYIDTSVQNKHKHNTDDNTIIIEADTKLADQSARKRAIGMGKDRKAAAELISSHIPAIAHHFPAGDANIVVYSMGGASGSTIGPSLVSHLQQQGEVVVSVVIGSYDSDISLRNSSGSLKTFEGVSSVSKVPMIINYHENVEGIPQSMVNQNILEVLNALVILFNQEHQSLDLMDITNWAHFHKHHDVPVQTVQLHVCFDRQEAQAILDPISIASLYTDPDRDVSISTVLTRTTGYADPEKYDFDQMHFVINGLSIEDIRKRLEERREMMNRAKANMRKRQSTLDVDDQATSSGLVFD</sequence>
<feature type="region of interest" description="Disordered" evidence="1">
    <location>
        <begin position="302"/>
        <end position="326"/>
    </location>
</feature>
<proteinExistence type="predicted"/>
<dbReference type="Proteomes" id="UP000242032">
    <property type="component" value="Segment"/>
</dbReference>
<organism evidence="3 4">
    <name type="scientific">Pseudomonas phage SL2</name>
    <dbReference type="NCBI Taxonomy" id="2041345"/>
    <lineage>
        <taxon>Viruses</taxon>
        <taxon>Duplodnaviria</taxon>
        <taxon>Heunggongvirae</taxon>
        <taxon>Uroviricota</taxon>
        <taxon>Caudoviricetes</taxon>
        <taxon>Chimalliviridae</taxon>
        <taxon>Phikzvirus</taxon>
        <taxon>Phikzvirus SL2</taxon>
    </lineage>
</organism>
<evidence type="ECO:0000259" key="2">
    <source>
        <dbReference type="Pfam" id="PF22334"/>
    </source>
</evidence>
<dbReference type="InterPro" id="IPR054768">
    <property type="entry name" value="PhuZ_C"/>
</dbReference>
<keyword evidence="4" id="KW-1185">Reference proteome</keyword>
<evidence type="ECO:0000313" key="3">
    <source>
        <dbReference type="EMBL" id="ATN94901.1"/>
    </source>
</evidence>
<protein>
    <recommendedName>
        <fullName evidence="2">Phage tubulin-like protein C-terminal domain-containing protein</fullName>
    </recommendedName>
</protein>
<reference evidence="3 4" key="1">
    <citation type="journal article" date="2017" name="Viruses">
        <title>Differential Effect of Newly Isolated Phages Belonging to PB1-Like, phiKZ-Like and LUZ24-Like Viruses against Multi-Drug Resistant Pseudomonas aeruginosa under Varying Growth Conditions.</title>
        <authorList>
            <person name="Latz S."/>
            <person name="Kruttgen A."/>
            <person name="Hafner H."/>
            <person name="Buhl E.M."/>
            <person name="Ritter K."/>
            <person name="Horz H.P."/>
        </authorList>
    </citation>
    <scope>NUCLEOTIDE SEQUENCE [LARGE SCALE GENOMIC DNA]</scope>
</reference>
<dbReference type="Gene3D" id="3.40.50.1440">
    <property type="entry name" value="Tubulin/FtsZ, GTPase domain"/>
    <property type="match status" value="1"/>
</dbReference>